<accession>A0A2P7N235</accession>
<evidence type="ECO:0000313" key="2">
    <source>
        <dbReference type="Proteomes" id="UP000243002"/>
    </source>
</evidence>
<dbReference type="RefSeq" id="WP_106501723.1">
    <property type="nucleotide sequence ID" value="NZ_PXXO01000001.1"/>
</dbReference>
<organism evidence="1 2">
    <name type="scientific">Cyanobium usitatum str. Tous</name>
    <dbReference type="NCBI Taxonomy" id="2116684"/>
    <lineage>
        <taxon>Bacteria</taxon>
        <taxon>Bacillati</taxon>
        <taxon>Cyanobacteriota</taxon>
        <taxon>Cyanophyceae</taxon>
        <taxon>Synechococcales</taxon>
        <taxon>Prochlorococcaceae</taxon>
        <taxon>Cyanobium</taxon>
    </lineage>
</organism>
<name>A0A2P7N235_9CYAN</name>
<dbReference type="AlphaFoldDB" id="A0A2P7N235"/>
<keyword evidence="2" id="KW-1185">Reference proteome</keyword>
<comment type="caution">
    <text evidence="1">The sequence shown here is derived from an EMBL/GenBank/DDBJ whole genome shotgun (WGS) entry which is preliminary data.</text>
</comment>
<gene>
    <name evidence="1" type="ORF">C7K55_01385</name>
</gene>
<dbReference type="InterPro" id="IPR022552">
    <property type="entry name" value="UPF_Ycf55"/>
</dbReference>
<reference evidence="1 2" key="1">
    <citation type="journal article" date="2018" name="Environ. Microbiol.">
        <title>Ecological and genomic features of two widespread freshwater picocyanobacteria.</title>
        <authorList>
            <person name="Cabello-Yeves P.J."/>
            <person name="Picazo A."/>
            <person name="Camacho A."/>
            <person name="Callieri C."/>
            <person name="Rosselli R."/>
            <person name="Roda-Garcia J.J."/>
            <person name="Coutinho F.H."/>
            <person name="Rodriguez-Valera F."/>
        </authorList>
    </citation>
    <scope>NUCLEOTIDE SEQUENCE [LARGE SCALE GENOMIC DNA]</scope>
    <source>
        <strain evidence="1 2">Tous</strain>
    </source>
</reference>
<proteinExistence type="predicted"/>
<dbReference type="PIRSF" id="PIRSF026434">
    <property type="entry name" value="RR_ycf55_prd"/>
    <property type="match status" value="1"/>
</dbReference>
<evidence type="ECO:0000313" key="1">
    <source>
        <dbReference type="EMBL" id="PSJ07543.1"/>
    </source>
</evidence>
<dbReference type="InterPro" id="IPR016837">
    <property type="entry name" value="Uncharacterised_Ycf55_cyanobac"/>
</dbReference>
<dbReference type="Pfam" id="PF12452">
    <property type="entry name" value="DUF3685"/>
    <property type="match status" value="1"/>
</dbReference>
<dbReference type="OrthoDB" id="458149at2"/>
<dbReference type="EMBL" id="PXXO01000001">
    <property type="protein sequence ID" value="PSJ07543.1"/>
    <property type="molecule type" value="Genomic_DNA"/>
</dbReference>
<protein>
    <submittedName>
        <fullName evidence="1">DUF3685 domain-containing protein</fullName>
    </submittedName>
</protein>
<sequence length="538" mass="58714">MSSQLLLFAEPLLRDGLTRLLKAQAGLYTVAERPEQLQGLPQLVIWQASSGDLQGGRLAEELLRLQERWQPAPLLLLLPPAHGLGGDALLQLPAAGILESPEPQELLAALATLLTGGRVLAAAAGSASPRPAAHPAASPALGLGQWLLISGLQQIDADLAAIKRLLTPPPTNLVLLLVLQGRLRELSAARELLLLLWGPLSVAWGAPDPFPSPEPVLAITLQQRSADGIWRAIRQRLEAGSGAELSNQSGQLLALEGLSPERRRDLLLALLCQVDSLRQRLLADPAPLQERWEQWQPELRQQAMRSLVNSYVQLPCEGSLLPVADSLLRSSDLTGRDPELPEAQPMLASLVRAQPLLVDGQLLAADEPRAVLYLELLVSNWLVRSAELVSAELLASCASWPELRRYLLQPELLATRNLERLRNQLNAQLRWSSWVERPISLYESRRRLYCLRDGAIRCQELTEPRDAELRQLGWLQQLVTLALESRDALAPQVQGLLRGLGDLVVVLLTRVLGRAIGLVGRGIAQGMGRGIAKGVGRS</sequence>
<dbReference type="Proteomes" id="UP000243002">
    <property type="component" value="Unassembled WGS sequence"/>
</dbReference>